<evidence type="ECO:0000256" key="3">
    <source>
        <dbReference type="ARBA" id="ARBA00022927"/>
    </source>
</evidence>
<dbReference type="Proteomes" id="UP001642360">
    <property type="component" value="Unassembled WGS sequence"/>
</dbReference>
<dbReference type="InterPro" id="IPR016024">
    <property type="entry name" value="ARM-type_fold"/>
</dbReference>
<evidence type="ECO:0000313" key="4">
    <source>
        <dbReference type="EMBL" id="CAK9164801.1"/>
    </source>
</evidence>
<comment type="similarity">
    <text evidence="1">Belongs to the importin alpha family.</text>
</comment>
<protein>
    <submittedName>
        <fullName evidence="4">Uncharacterized protein</fullName>
    </submittedName>
</protein>
<proteinExistence type="inferred from homology"/>
<name>A0ABC8T9M7_9AQUA</name>
<dbReference type="AlphaFoldDB" id="A0ABC8T9M7"/>
<reference evidence="4 5" key="1">
    <citation type="submission" date="2024-02" db="EMBL/GenBank/DDBJ databases">
        <authorList>
            <person name="Vignale AGUSTIN F."/>
            <person name="Sosa J E."/>
            <person name="Modenutti C."/>
        </authorList>
    </citation>
    <scope>NUCLEOTIDE SEQUENCE [LARGE SCALE GENOMIC DNA]</scope>
</reference>
<keyword evidence="3" id="KW-0653">Protein transport</keyword>
<organism evidence="4 5">
    <name type="scientific">Ilex paraguariensis</name>
    <name type="common">yerba mate</name>
    <dbReference type="NCBI Taxonomy" id="185542"/>
    <lineage>
        <taxon>Eukaryota</taxon>
        <taxon>Viridiplantae</taxon>
        <taxon>Streptophyta</taxon>
        <taxon>Embryophyta</taxon>
        <taxon>Tracheophyta</taxon>
        <taxon>Spermatophyta</taxon>
        <taxon>Magnoliopsida</taxon>
        <taxon>eudicotyledons</taxon>
        <taxon>Gunneridae</taxon>
        <taxon>Pentapetalae</taxon>
        <taxon>asterids</taxon>
        <taxon>campanulids</taxon>
        <taxon>Aquifoliales</taxon>
        <taxon>Aquifoliaceae</taxon>
        <taxon>Ilex</taxon>
    </lineage>
</organism>
<dbReference type="InterPro" id="IPR011989">
    <property type="entry name" value="ARM-like"/>
</dbReference>
<dbReference type="PANTHER" id="PTHR23316">
    <property type="entry name" value="IMPORTIN ALPHA"/>
    <property type="match status" value="1"/>
</dbReference>
<dbReference type="SUPFAM" id="SSF48371">
    <property type="entry name" value="ARM repeat"/>
    <property type="match status" value="1"/>
</dbReference>
<comment type="caution">
    <text evidence="4">The sequence shown here is derived from an EMBL/GenBank/DDBJ whole genome shotgun (WGS) entry which is preliminary data.</text>
</comment>
<evidence type="ECO:0000313" key="5">
    <source>
        <dbReference type="Proteomes" id="UP001642360"/>
    </source>
</evidence>
<sequence length="281" mass="31198">MHVCLSKCVKFIKWKASFGNIAAHRRRQHAVTVGKERREALIRTKRLCIVGVSDDRDFPFDSDMITDEEQSILEAQASSAVETLKLAVGYQGKGAMQKRVTALRELRRLLSRSEFPPVQAALEAGAIPILVQCLSFGSPDEQEKGRLGDFGLGAEGGREKYAFLFLLISQPCCVVVYQCVAIVYANSALVPMEILNKSIMFNVGNIAAHRRRQHAVTVGKERREALIRTKRLCIVGVSDDRDFPFDSDMITDEEQSILEAQASSAVETLKLAVGYQYVNSS</sequence>
<gene>
    <name evidence="4" type="ORF">ILEXP_LOCUS33950</name>
</gene>
<keyword evidence="5" id="KW-1185">Reference proteome</keyword>
<keyword evidence="2" id="KW-0813">Transport</keyword>
<evidence type="ECO:0000256" key="1">
    <source>
        <dbReference type="ARBA" id="ARBA00010394"/>
    </source>
</evidence>
<accession>A0ABC8T9M7</accession>
<dbReference type="EMBL" id="CAUOFW020004280">
    <property type="protein sequence ID" value="CAK9164801.1"/>
    <property type="molecule type" value="Genomic_DNA"/>
</dbReference>
<dbReference type="GO" id="GO:0015031">
    <property type="term" value="P:protein transport"/>
    <property type="evidence" value="ECO:0007669"/>
    <property type="project" value="UniProtKB-KW"/>
</dbReference>
<evidence type="ECO:0000256" key="2">
    <source>
        <dbReference type="ARBA" id="ARBA00022448"/>
    </source>
</evidence>
<dbReference type="Gene3D" id="1.25.10.10">
    <property type="entry name" value="Leucine-rich Repeat Variant"/>
    <property type="match status" value="1"/>
</dbReference>